<dbReference type="EMBL" id="JAJNEC010000001">
    <property type="protein sequence ID" value="MCD2421224.1"/>
    <property type="molecule type" value="Genomic_DNA"/>
</dbReference>
<dbReference type="Proteomes" id="UP001199816">
    <property type="component" value="Unassembled WGS sequence"/>
</dbReference>
<proteinExistence type="predicted"/>
<evidence type="ECO:0000313" key="1">
    <source>
        <dbReference type="EMBL" id="MCD2421224.1"/>
    </source>
</evidence>
<evidence type="ECO:0008006" key="3">
    <source>
        <dbReference type="Google" id="ProtNLM"/>
    </source>
</evidence>
<keyword evidence="2" id="KW-1185">Reference proteome</keyword>
<accession>A0ABS8PJI6</accession>
<dbReference type="RefSeq" id="WP_231002054.1">
    <property type="nucleotide sequence ID" value="NZ_JAJNEC010000001.1"/>
</dbReference>
<organism evidence="1 2">
    <name type="scientific">Niabella pedocola</name>
    <dbReference type="NCBI Taxonomy" id="1752077"/>
    <lineage>
        <taxon>Bacteria</taxon>
        <taxon>Pseudomonadati</taxon>
        <taxon>Bacteroidota</taxon>
        <taxon>Chitinophagia</taxon>
        <taxon>Chitinophagales</taxon>
        <taxon>Chitinophagaceae</taxon>
        <taxon>Niabella</taxon>
    </lineage>
</organism>
<comment type="caution">
    <text evidence="1">The sequence shown here is derived from an EMBL/GenBank/DDBJ whole genome shotgun (WGS) entry which is preliminary data.</text>
</comment>
<gene>
    <name evidence="1" type="ORF">LQ567_00515</name>
</gene>
<reference evidence="1 2" key="1">
    <citation type="submission" date="2021-11" db="EMBL/GenBank/DDBJ databases">
        <title>Genomic of Niabella pedocola.</title>
        <authorList>
            <person name="Wu T."/>
        </authorList>
    </citation>
    <scope>NUCLEOTIDE SEQUENCE [LARGE SCALE GENOMIC DNA]</scope>
    <source>
        <strain evidence="1 2">JCM 31011</strain>
    </source>
</reference>
<protein>
    <recommendedName>
        <fullName evidence="3">PA14 domain-containing protein</fullName>
    </recommendedName>
</protein>
<sequence length="1354" mass="147604">MTEILSAQAGKELGKITISSPTAASLGKYADIPVNKNTGIPEISVPLYTVTSGPLSLPLTLSYHASGLKVQEVSGWTGAGFAMQAGGAITRTVRGLPDDRSSVVNQTKAHYVDYGYSNYLYRSGSDSLVADVDFANGVLDGEPDLYFFNFNGYAGKFYFNDDRTPVLVPEQDLKIEVGMQESIGTIEGFTITTPDGTKYYFGKNGNTGTVIPIEKTSVYSAKGGIVSGKPVSSWFLNKVSSADGLFSINLSYQPERYSYYTFSTEQVAGTVIPPDFPSGVRDAYLVKNSVEGVRLSQISFPNGTVDFIPSSIPREDLAGYDANDIREYANTEAKALQEVRIANANGFCKKYVFHYNYFTSLTSSPPVVQRENITVTSDTKHLRLDSLQEQSCDLSVKSGMYKFEYFNEGVPRSLSFGQDYWGFNNGYANSTIIPAITENAQTIPGADRKPRWPEMRAGTLKTITYPTGGTSIFEFEPHTTYASYINYRIAWQGISLGGDGNIFRSVPDSLIFVSNGDGVFVEMNNQSTVNDGHVNIYDANGVLSGAGMECPKGQSRSGYFNLAAGTYIVKLDFLQAGGNPAGQPLTVSVGKPYAEPINENAMVGGLRIKTITSSASPTATPMVTSFTYNKSDGKSSGELYNRPTFAMVKRNDLLKLVKDDTPLQADYSPPFCNENGCSACSFSSSQPYVKSGGDLRPMASAQGQHMGYTEVKVSQEENGYSIYNYYWSKFLQYPYLQGPPGAIANVRVVTNSCDANLPNYPTTPLPFEYQKGLPQFEGHFDQSGNPIKSIQYNYLFQENPFTTPGYIVVNDQYLWGSFYTLNTGRKLEEQAIEVTYSAAANDTIYRGSIYGSPYHNQPTKTSMLSSKGDSIISKLRYSFDYRVPACEAIGSGVSTYLEKEVQAKNDLDQAILRADQFNQGNRWIAVQRYKRALANARAEFISYRRTNFSNATNNFNTAHNAAKASAGTTWKPILQMQDNFQNQPVEVTDWKGGKLVGAAYTSYLISGTTTVYPNSSDLLGLVVPSPTFDSSKVSGSDISRDLRYRFDNSITFGDGNIVETKVKKFAPTAYLWGYNGQYPVAKIVGSSYANASAVVTQAQINAAVTNDATLRTLLQTLRTDSRTKAALTSSFTYNPLVGITSETDPSGKVIFSEYDNLGRMITQKDERGNITTKICYNYVGQIVNCNTGEVIDPAPNWNPTGNVRCAKDGADNNTGNQEREERDINANSPTYNQFRWVDIGQNLSSCPLPVPSVNVTLKKTSSGAADGNLLNKSTGQSFSISAISSAAAGSPNGYIISGVPKGSYTLSISPILSSVPPGKSFIFNINGDIRQSNSPFSVDVSIQNNFTITMSISP</sequence>
<evidence type="ECO:0000313" key="2">
    <source>
        <dbReference type="Proteomes" id="UP001199816"/>
    </source>
</evidence>
<name>A0ABS8PJI6_9BACT</name>